<dbReference type="InterPro" id="IPR036890">
    <property type="entry name" value="HATPase_C_sf"/>
</dbReference>
<evidence type="ECO:0000256" key="9">
    <source>
        <dbReference type="PROSITE-ProRule" id="PRU00169"/>
    </source>
</evidence>
<dbReference type="PANTHER" id="PTHR43065:SF46">
    <property type="entry name" value="C4-DICARBOXYLATE TRANSPORT SENSOR PROTEIN DCTB"/>
    <property type="match status" value="1"/>
</dbReference>
<dbReference type="Pfam" id="PF00072">
    <property type="entry name" value="Response_reg"/>
    <property type="match status" value="1"/>
</dbReference>
<evidence type="ECO:0000313" key="16">
    <source>
        <dbReference type="Proteomes" id="UP001381174"/>
    </source>
</evidence>
<keyword evidence="4" id="KW-0808">Transferase</keyword>
<evidence type="ECO:0000313" key="15">
    <source>
        <dbReference type="EMBL" id="MEI7038242.1"/>
    </source>
</evidence>
<dbReference type="Proteomes" id="UP001381174">
    <property type="component" value="Unassembled WGS sequence"/>
</dbReference>
<dbReference type="SUPFAM" id="SSF47384">
    <property type="entry name" value="Homodimeric domain of signal transducing histidine kinase"/>
    <property type="match status" value="1"/>
</dbReference>
<dbReference type="InterPro" id="IPR004358">
    <property type="entry name" value="Sig_transdc_His_kin-like_C"/>
</dbReference>
<dbReference type="Gene3D" id="3.30.450.20">
    <property type="entry name" value="PAS domain"/>
    <property type="match status" value="2"/>
</dbReference>
<proteinExistence type="predicted"/>
<dbReference type="PROSITE" id="PS50113">
    <property type="entry name" value="PAC"/>
    <property type="match status" value="1"/>
</dbReference>
<dbReference type="Gene3D" id="1.10.287.130">
    <property type="match status" value="1"/>
</dbReference>
<keyword evidence="8" id="KW-0902">Two-component regulatory system</keyword>
<dbReference type="SUPFAM" id="SSF55781">
    <property type="entry name" value="GAF domain-like"/>
    <property type="match status" value="1"/>
</dbReference>
<dbReference type="InterPro" id="IPR013656">
    <property type="entry name" value="PAS_4"/>
</dbReference>
<comment type="caution">
    <text evidence="15">The sequence shown here is derived from an EMBL/GenBank/DDBJ whole genome shotgun (WGS) entry which is preliminary data.</text>
</comment>
<dbReference type="Pfam" id="PF08448">
    <property type="entry name" value="PAS_4"/>
    <property type="match status" value="1"/>
</dbReference>
<dbReference type="InterPro" id="IPR013655">
    <property type="entry name" value="PAS_fold_3"/>
</dbReference>
<dbReference type="NCBIfam" id="TIGR00229">
    <property type="entry name" value="sensory_box"/>
    <property type="match status" value="1"/>
</dbReference>
<dbReference type="PROSITE" id="PS50110">
    <property type="entry name" value="RESPONSE_REGULATORY"/>
    <property type="match status" value="1"/>
</dbReference>
<dbReference type="CDD" id="cd16919">
    <property type="entry name" value="HATPase_CckA-like"/>
    <property type="match status" value="1"/>
</dbReference>
<dbReference type="InterPro" id="IPR001789">
    <property type="entry name" value="Sig_transdc_resp-reg_receiver"/>
</dbReference>
<keyword evidence="16" id="KW-1185">Reference proteome</keyword>
<dbReference type="PROSITE" id="PS50112">
    <property type="entry name" value="PAS"/>
    <property type="match status" value="1"/>
</dbReference>
<keyword evidence="7 15" id="KW-0067">ATP-binding</keyword>
<dbReference type="InterPro" id="IPR000014">
    <property type="entry name" value="PAS"/>
</dbReference>
<evidence type="ECO:0000256" key="4">
    <source>
        <dbReference type="ARBA" id="ARBA00022679"/>
    </source>
</evidence>
<evidence type="ECO:0000256" key="6">
    <source>
        <dbReference type="ARBA" id="ARBA00022777"/>
    </source>
</evidence>
<gene>
    <name evidence="15" type="ORF">WAT24_15920</name>
</gene>
<sequence>MGPSDPPVLPRALLAAGQAAILGQLAECVVLADRAGRIAYLNEAAVRLYGTGIIGAGPQDYARAFRLLAADDPAAAAQALPLARALDGETVTGARWRMRCADGTELVLLGSACPIDDARGERIGAVLTVHDDGARERNEAALREESEALETLNRVGAAVASELDLERVVQTVTDAGVELTGARMGAFFYNATGPEGEHMLLYTLSGVPRERFEHYPMPRASALFRPTLAGECLVRSDDVLKDPRYGKSPPHHGLPSGHPPVRSYLAVPVVSRSGEVLGGLFFGHPEPARFSTRHERLGRGIATYAAIAVDNANLYATAQREIAERRRAQERLRELNETLEQRVEERTRDRDRAWKFSRDLQAVVDEHGRLLQVSDAWLTVLGWEPADVVGRRSMEFIHPDDRPANGRPFFAGAGRKSGFENRVRHRDGSYRVISWVANQDDGIVYASGRDVTAQKEQAQALAMAEGALRQSQKMEAVGQLTGGIAHDFNNMLAVVIGSLDLLRRKMAADVPERRHAESAMEAANRAAALTQRLLAFARQQPLKPQPVDVNELVAGMSDLLRRALGANVQLELLTGSRLWCTRADPNQLENAIVNLAVNARDAMPDGGRLVIETGNARLDRRYTASHPGVAEGDYVLVAVSDDGVGMPPEVVERAFDPFFSTKQAGQGTGLGLSQVYGFVKQSGGHVRIYSEPGRGTSVKIYLPRLAGQKAEPAAPGPVAASLPRGRRELILLVDDERSVRTVTAEALRELGYLVLEADGAEPALALLDAHPAIALLFTDVVMPGIDGQRLAAEARRLRPGLKVLYTTGYSPRAASQQGVPDGPLLGKPHTLEQLGRALREVLDAS</sequence>
<evidence type="ECO:0000256" key="8">
    <source>
        <dbReference type="ARBA" id="ARBA00023012"/>
    </source>
</evidence>
<evidence type="ECO:0000256" key="10">
    <source>
        <dbReference type="SAM" id="Coils"/>
    </source>
</evidence>
<evidence type="ECO:0000256" key="1">
    <source>
        <dbReference type="ARBA" id="ARBA00000085"/>
    </source>
</evidence>
<evidence type="ECO:0000259" key="11">
    <source>
        <dbReference type="PROSITE" id="PS50109"/>
    </source>
</evidence>
<dbReference type="PANTHER" id="PTHR43065">
    <property type="entry name" value="SENSOR HISTIDINE KINASE"/>
    <property type="match status" value="1"/>
</dbReference>
<dbReference type="RefSeq" id="WP_336808883.1">
    <property type="nucleotide sequence ID" value="NZ_JBBBNY010000018.1"/>
</dbReference>
<dbReference type="SUPFAM" id="SSF52172">
    <property type="entry name" value="CheY-like"/>
    <property type="match status" value="1"/>
</dbReference>
<dbReference type="InterPro" id="IPR003661">
    <property type="entry name" value="HisK_dim/P_dom"/>
</dbReference>
<feature type="domain" description="Response regulatory" evidence="12">
    <location>
        <begin position="729"/>
        <end position="842"/>
    </location>
</feature>
<feature type="domain" description="PAC" evidence="14">
    <location>
        <begin position="92"/>
        <end position="144"/>
    </location>
</feature>
<organism evidence="15 16">
    <name type="scientific">Fulvimonas yonginensis</name>
    <dbReference type="NCBI Taxonomy" id="1495200"/>
    <lineage>
        <taxon>Bacteria</taxon>
        <taxon>Pseudomonadati</taxon>
        <taxon>Pseudomonadota</taxon>
        <taxon>Gammaproteobacteria</taxon>
        <taxon>Lysobacterales</taxon>
        <taxon>Rhodanobacteraceae</taxon>
        <taxon>Fulvimonas</taxon>
    </lineage>
</organism>
<dbReference type="InterPro" id="IPR003018">
    <property type="entry name" value="GAF"/>
</dbReference>
<evidence type="ECO:0000259" key="13">
    <source>
        <dbReference type="PROSITE" id="PS50112"/>
    </source>
</evidence>
<dbReference type="Pfam" id="PF02518">
    <property type="entry name" value="HATPase_c"/>
    <property type="match status" value="1"/>
</dbReference>
<dbReference type="InterPro" id="IPR036097">
    <property type="entry name" value="HisK_dim/P_sf"/>
</dbReference>
<dbReference type="Pfam" id="PF13185">
    <property type="entry name" value="GAF_2"/>
    <property type="match status" value="1"/>
</dbReference>
<comment type="catalytic activity">
    <reaction evidence="1">
        <text>ATP + protein L-histidine = ADP + protein N-phospho-L-histidine.</text>
        <dbReference type="EC" id="2.7.13.3"/>
    </reaction>
</comment>
<dbReference type="InterPro" id="IPR029016">
    <property type="entry name" value="GAF-like_dom_sf"/>
</dbReference>
<dbReference type="SUPFAM" id="SSF55785">
    <property type="entry name" value="PYP-like sensor domain (PAS domain)"/>
    <property type="match status" value="2"/>
</dbReference>
<keyword evidence="5" id="KW-0547">Nucleotide-binding</keyword>
<keyword evidence="6" id="KW-0418">Kinase</keyword>
<dbReference type="InterPro" id="IPR000700">
    <property type="entry name" value="PAS-assoc_C"/>
</dbReference>
<feature type="coiled-coil region" evidence="10">
    <location>
        <begin position="315"/>
        <end position="349"/>
    </location>
</feature>
<dbReference type="SMART" id="SM00065">
    <property type="entry name" value="GAF"/>
    <property type="match status" value="1"/>
</dbReference>
<dbReference type="PRINTS" id="PR00344">
    <property type="entry name" value="BCTRLSENSOR"/>
</dbReference>
<accession>A0ABU8JF97</accession>
<dbReference type="Gene3D" id="3.30.565.10">
    <property type="entry name" value="Histidine kinase-like ATPase, C-terminal domain"/>
    <property type="match status" value="1"/>
</dbReference>
<evidence type="ECO:0000256" key="2">
    <source>
        <dbReference type="ARBA" id="ARBA00012438"/>
    </source>
</evidence>
<dbReference type="InterPro" id="IPR005467">
    <property type="entry name" value="His_kinase_dom"/>
</dbReference>
<dbReference type="SMART" id="SM00387">
    <property type="entry name" value="HATPase_c"/>
    <property type="match status" value="1"/>
</dbReference>
<dbReference type="EMBL" id="JBBBNY010000018">
    <property type="protein sequence ID" value="MEI7038242.1"/>
    <property type="molecule type" value="Genomic_DNA"/>
</dbReference>
<evidence type="ECO:0000259" key="12">
    <source>
        <dbReference type="PROSITE" id="PS50110"/>
    </source>
</evidence>
<keyword evidence="3 9" id="KW-0597">Phosphoprotein</keyword>
<keyword evidence="10" id="KW-0175">Coiled coil</keyword>
<dbReference type="PROSITE" id="PS50109">
    <property type="entry name" value="HIS_KIN"/>
    <property type="match status" value="1"/>
</dbReference>
<protein>
    <recommendedName>
        <fullName evidence="2">histidine kinase</fullName>
        <ecNumber evidence="2">2.7.13.3</ecNumber>
    </recommendedName>
</protein>
<name>A0ABU8JF97_9GAMM</name>
<dbReference type="Gene3D" id="3.30.450.40">
    <property type="match status" value="1"/>
</dbReference>
<dbReference type="SUPFAM" id="SSF55874">
    <property type="entry name" value="ATPase domain of HSP90 chaperone/DNA topoisomerase II/histidine kinase"/>
    <property type="match status" value="1"/>
</dbReference>
<dbReference type="InterPro" id="IPR035965">
    <property type="entry name" value="PAS-like_dom_sf"/>
</dbReference>
<evidence type="ECO:0000259" key="14">
    <source>
        <dbReference type="PROSITE" id="PS50113"/>
    </source>
</evidence>
<feature type="domain" description="PAS" evidence="13">
    <location>
        <begin position="363"/>
        <end position="402"/>
    </location>
</feature>
<dbReference type="Pfam" id="PF08447">
    <property type="entry name" value="PAS_3"/>
    <property type="match status" value="1"/>
</dbReference>
<feature type="domain" description="Histidine kinase" evidence="11">
    <location>
        <begin position="483"/>
        <end position="706"/>
    </location>
</feature>
<evidence type="ECO:0000256" key="3">
    <source>
        <dbReference type="ARBA" id="ARBA00022553"/>
    </source>
</evidence>
<feature type="modified residue" description="4-aspartylphosphate" evidence="9">
    <location>
        <position position="779"/>
    </location>
</feature>
<dbReference type="Gene3D" id="3.40.50.2300">
    <property type="match status" value="1"/>
</dbReference>
<dbReference type="InterPro" id="IPR011006">
    <property type="entry name" value="CheY-like_superfamily"/>
</dbReference>
<dbReference type="CDD" id="cd00130">
    <property type="entry name" value="PAS"/>
    <property type="match status" value="1"/>
</dbReference>
<dbReference type="Pfam" id="PF00512">
    <property type="entry name" value="HisKA"/>
    <property type="match status" value="1"/>
</dbReference>
<evidence type="ECO:0000256" key="5">
    <source>
        <dbReference type="ARBA" id="ARBA00022741"/>
    </source>
</evidence>
<dbReference type="SMART" id="SM00091">
    <property type="entry name" value="PAS"/>
    <property type="match status" value="2"/>
</dbReference>
<dbReference type="SMART" id="SM00448">
    <property type="entry name" value="REC"/>
    <property type="match status" value="1"/>
</dbReference>
<dbReference type="InterPro" id="IPR003594">
    <property type="entry name" value="HATPase_dom"/>
</dbReference>
<reference evidence="15 16" key="1">
    <citation type="journal article" date="2014" name="Int. J. Syst. Evol. Microbiol.">
        <title>Fulvimonas yonginensis sp. nov., isolated from greenhouse soil, and emended description of the genus Fulvimonas.</title>
        <authorList>
            <person name="Ahn J.H."/>
            <person name="Kim S.J."/>
            <person name="Weon H.Y."/>
            <person name="Hong S.B."/>
            <person name="Seok S.J."/>
            <person name="Kwon S.W."/>
        </authorList>
    </citation>
    <scope>NUCLEOTIDE SEQUENCE [LARGE SCALE GENOMIC DNA]</scope>
    <source>
        <strain evidence="15 16">KACC 16952</strain>
    </source>
</reference>
<dbReference type="GO" id="GO:0005524">
    <property type="term" value="F:ATP binding"/>
    <property type="evidence" value="ECO:0007669"/>
    <property type="project" value="UniProtKB-KW"/>
</dbReference>
<dbReference type="EC" id="2.7.13.3" evidence="2"/>
<evidence type="ECO:0000256" key="7">
    <source>
        <dbReference type="ARBA" id="ARBA00022840"/>
    </source>
</evidence>
<dbReference type="SMART" id="SM00388">
    <property type="entry name" value="HisKA"/>
    <property type="match status" value="1"/>
</dbReference>